<comment type="caution">
    <text evidence="8">The sequence shown here is derived from an EMBL/GenBank/DDBJ whole genome shotgun (WGS) entry which is preliminary data.</text>
</comment>
<evidence type="ECO:0000256" key="2">
    <source>
        <dbReference type="ARBA" id="ARBA00003015"/>
    </source>
</evidence>
<dbReference type="InterPro" id="IPR055361">
    <property type="entry name" value="tRNA_methyltr_TrmB_bact"/>
</dbReference>
<keyword evidence="5 7" id="KW-0949">S-adenosyl-L-methionine</keyword>
<feature type="binding site" evidence="7">
    <location>
        <begin position="225"/>
        <end position="228"/>
    </location>
    <ligand>
        <name>substrate</name>
    </ligand>
</feature>
<dbReference type="Pfam" id="PF02390">
    <property type="entry name" value="Methyltransf_4"/>
    <property type="match status" value="1"/>
</dbReference>
<dbReference type="SUPFAM" id="SSF53335">
    <property type="entry name" value="S-adenosyl-L-methionine-dependent methyltransferases"/>
    <property type="match status" value="1"/>
</dbReference>
<dbReference type="PANTHER" id="PTHR23417:SF14">
    <property type="entry name" value="PENTACOTRIPEPTIDE-REPEAT REGION OF PRORP DOMAIN-CONTAINING PROTEIN"/>
    <property type="match status" value="1"/>
</dbReference>
<proteinExistence type="inferred from homology"/>
<protein>
    <recommendedName>
        <fullName evidence="7">tRNA (guanine-N(7)-)-methyltransferase</fullName>
        <ecNumber evidence="7">2.1.1.33</ecNumber>
    </recommendedName>
    <alternativeName>
        <fullName evidence="7">tRNA (guanine(46)-N(7))-methyltransferase</fullName>
    </alternativeName>
    <alternativeName>
        <fullName evidence="7">tRNA(m7G46)-methyltransferase</fullName>
    </alternativeName>
</protein>
<sequence>MTLPSDAFRHVASRAHEPLRTFHPRRATLGRDRERALAHLWPRFGFSVHDDALGRAPLRADGSLDVAALFGRFAPLVLEIGSGMGETTVAMAAADPSRDYLAVEAHLPGVANLLVLIERAALTNVRVAHGDALDLVRRHVPEGTLDAVHVFFPDPWPKARHHKRRLVQPAHVALLRSRLRVGGTLHCATDWADYADQMLEVLTADPGLENTADGFVARPAHRPVTKFEQRGIDLGHEVRDVVMRRTR</sequence>
<dbReference type="RefSeq" id="WP_124342982.1">
    <property type="nucleotide sequence ID" value="NZ_BHYL01000154.1"/>
</dbReference>
<dbReference type="HAMAP" id="MF_01057">
    <property type="entry name" value="tRNA_methyltr_TrmB"/>
    <property type="match status" value="1"/>
</dbReference>
<evidence type="ECO:0000313" key="8">
    <source>
        <dbReference type="EMBL" id="GCD20474.1"/>
    </source>
</evidence>
<comment type="pathway">
    <text evidence="7">tRNA modification; N(7)-methylguanine-tRNA biosynthesis.</text>
</comment>
<evidence type="ECO:0000313" key="9">
    <source>
        <dbReference type="Proteomes" id="UP000288246"/>
    </source>
</evidence>
<dbReference type="OrthoDB" id="9802090at2"/>
<keyword evidence="6 7" id="KW-0819">tRNA processing</keyword>
<dbReference type="EMBL" id="BHYL01000154">
    <property type="protein sequence ID" value="GCD20474.1"/>
    <property type="molecule type" value="Genomic_DNA"/>
</dbReference>
<feature type="binding site" evidence="7">
    <location>
        <position position="190"/>
    </location>
    <ligand>
        <name>substrate</name>
    </ligand>
</feature>
<dbReference type="InterPro" id="IPR029063">
    <property type="entry name" value="SAM-dependent_MTases_sf"/>
</dbReference>
<dbReference type="InterPro" id="IPR003358">
    <property type="entry name" value="tRNA_(Gua-N-7)_MeTrfase_Trmb"/>
</dbReference>
<name>A0A401V0P2_9CELL</name>
<dbReference type="AlphaFoldDB" id="A0A401V0P2"/>
<feature type="binding site" evidence="7">
    <location>
        <position position="131"/>
    </location>
    <ligand>
        <name>S-adenosyl-L-methionine</name>
        <dbReference type="ChEBI" id="CHEBI:59789"/>
    </ligand>
</feature>
<evidence type="ECO:0000256" key="6">
    <source>
        <dbReference type="ARBA" id="ARBA00022694"/>
    </source>
</evidence>
<dbReference type="PANTHER" id="PTHR23417">
    <property type="entry name" value="3-DEOXY-D-MANNO-OCTULOSONIC-ACID TRANSFERASE/TRNA GUANINE-N 7 - -METHYLTRANSFERASE"/>
    <property type="match status" value="1"/>
</dbReference>
<evidence type="ECO:0000256" key="5">
    <source>
        <dbReference type="ARBA" id="ARBA00022691"/>
    </source>
</evidence>
<dbReference type="NCBIfam" id="TIGR00091">
    <property type="entry name" value="tRNA (guanosine(46)-N7)-methyltransferase TrmB"/>
    <property type="match status" value="1"/>
</dbReference>
<comment type="caution">
    <text evidence="7">Lacks conserved residue(s) required for the propagation of feature annotation.</text>
</comment>
<dbReference type="Gene3D" id="3.40.50.150">
    <property type="entry name" value="Vaccinia Virus protein VP39"/>
    <property type="match status" value="1"/>
</dbReference>
<dbReference type="CDD" id="cd02440">
    <property type="entry name" value="AdoMet_MTases"/>
    <property type="match status" value="1"/>
</dbReference>
<comment type="function">
    <text evidence="2 7">Catalyzes the formation of N(7)-methylguanine at position 46 (m7G46) in tRNA.</text>
</comment>
<accession>A0A401V0P2</accession>
<dbReference type="PROSITE" id="PS51625">
    <property type="entry name" value="SAM_MT_TRMB"/>
    <property type="match status" value="1"/>
</dbReference>
<keyword evidence="4 7" id="KW-0808">Transferase</keyword>
<dbReference type="EC" id="2.1.1.33" evidence="7"/>
<keyword evidence="9" id="KW-1185">Reference proteome</keyword>
<evidence type="ECO:0000256" key="1">
    <source>
        <dbReference type="ARBA" id="ARBA00000142"/>
    </source>
</evidence>
<comment type="catalytic activity">
    <reaction evidence="1 7">
        <text>guanosine(46) in tRNA + S-adenosyl-L-methionine = N(7)-methylguanosine(46) in tRNA + S-adenosyl-L-homocysteine</text>
        <dbReference type="Rhea" id="RHEA:42708"/>
        <dbReference type="Rhea" id="RHEA-COMP:10188"/>
        <dbReference type="Rhea" id="RHEA-COMP:10189"/>
        <dbReference type="ChEBI" id="CHEBI:57856"/>
        <dbReference type="ChEBI" id="CHEBI:59789"/>
        <dbReference type="ChEBI" id="CHEBI:74269"/>
        <dbReference type="ChEBI" id="CHEBI:74480"/>
        <dbReference type="EC" id="2.1.1.33"/>
    </reaction>
</comment>
<dbReference type="UniPathway" id="UPA00989"/>
<comment type="similarity">
    <text evidence="7">Belongs to the class I-like SAM-binding methyltransferase superfamily. TrmB family.</text>
</comment>
<feature type="binding site" evidence="7">
    <location>
        <position position="79"/>
    </location>
    <ligand>
        <name>S-adenosyl-L-methionine</name>
        <dbReference type="ChEBI" id="CHEBI:59789"/>
    </ligand>
</feature>
<reference evidence="8 9" key="1">
    <citation type="submission" date="2018-11" db="EMBL/GenBank/DDBJ databases">
        <title>Draft genome sequence of Cellulomonas takizawaensis strain TKZ-21.</title>
        <authorList>
            <person name="Yamamura H."/>
            <person name="Hayashi T."/>
            <person name="Hamada M."/>
            <person name="Serisawa Y."/>
            <person name="Matsuyama K."/>
            <person name="Nakagawa Y."/>
            <person name="Otoguro M."/>
            <person name="Yanagida F."/>
            <person name="Hayakawa M."/>
        </authorList>
    </citation>
    <scope>NUCLEOTIDE SEQUENCE [LARGE SCALE GENOMIC DNA]</scope>
    <source>
        <strain evidence="8 9">TKZ-21</strain>
    </source>
</reference>
<feature type="binding site" evidence="7">
    <location>
        <position position="158"/>
    </location>
    <ligand>
        <name>substrate</name>
    </ligand>
</feature>
<keyword evidence="3 7" id="KW-0489">Methyltransferase</keyword>
<organism evidence="8 9">
    <name type="scientific">Cellulomonas algicola</name>
    <dbReference type="NCBI Taxonomy" id="2071633"/>
    <lineage>
        <taxon>Bacteria</taxon>
        <taxon>Bacillati</taxon>
        <taxon>Actinomycetota</taxon>
        <taxon>Actinomycetes</taxon>
        <taxon>Micrococcales</taxon>
        <taxon>Cellulomonadaceae</taxon>
        <taxon>Cellulomonas</taxon>
    </lineage>
</organism>
<feature type="binding site" evidence="7">
    <location>
        <position position="104"/>
    </location>
    <ligand>
        <name>S-adenosyl-L-methionine</name>
        <dbReference type="ChEBI" id="CHEBI:59789"/>
    </ligand>
</feature>
<evidence type="ECO:0000256" key="3">
    <source>
        <dbReference type="ARBA" id="ARBA00022603"/>
    </source>
</evidence>
<dbReference type="GO" id="GO:0043527">
    <property type="term" value="C:tRNA methyltransferase complex"/>
    <property type="evidence" value="ECO:0007669"/>
    <property type="project" value="TreeGrafter"/>
</dbReference>
<evidence type="ECO:0000256" key="7">
    <source>
        <dbReference type="HAMAP-Rule" id="MF_01057"/>
    </source>
</evidence>
<gene>
    <name evidence="7 8" type="primary">trmB</name>
    <name evidence="8" type="ORF">CTKZ_20360</name>
</gene>
<evidence type="ECO:0000256" key="4">
    <source>
        <dbReference type="ARBA" id="ARBA00022679"/>
    </source>
</evidence>
<dbReference type="GO" id="GO:0008176">
    <property type="term" value="F:tRNA (guanine(46)-N7)-methyltransferase activity"/>
    <property type="evidence" value="ECO:0007669"/>
    <property type="project" value="UniProtKB-UniRule"/>
</dbReference>
<feature type="binding site" evidence="7">
    <location>
        <position position="154"/>
    </location>
    <ligand>
        <name>S-adenosyl-L-methionine</name>
        <dbReference type="ChEBI" id="CHEBI:59789"/>
    </ligand>
</feature>
<dbReference type="Proteomes" id="UP000288246">
    <property type="component" value="Unassembled WGS sequence"/>
</dbReference>